<dbReference type="PRINTS" id="PR00344">
    <property type="entry name" value="BCTRLSENSOR"/>
</dbReference>
<dbReference type="Pfam" id="PF00072">
    <property type="entry name" value="Response_reg"/>
    <property type="match status" value="1"/>
</dbReference>
<dbReference type="SUPFAM" id="SSF47384">
    <property type="entry name" value="Homodimeric domain of signal transducing histidine kinase"/>
    <property type="match status" value="1"/>
</dbReference>
<dbReference type="AlphaFoldDB" id="A0AAV9VCZ1"/>
<dbReference type="InterPro" id="IPR011006">
    <property type="entry name" value="CheY-like_superfamily"/>
</dbReference>
<keyword evidence="11" id="KW-1185">Reference proteome</keyword>
<feature type="region of interest" description="Disordered" evidence="7">
    <location>
        <begin position="1"/>
        <end position="27"/>
    </location>
</feature>
<dbReference type="GO" id="GO:0000155">
    <property type="term" value="F:phosphorelay sensor kinase activity"/>
    <property type="evidence" value="ECO:0007669"/>
    <property type="project" value="InterPro"/>
</dbReference>
<dbReference type="Proteomes" id="UP001375240">
    <property type="component" value="Unassembled WGS sequence"/>
</dbReference>
<accession>A0AAV9VCZ1</accession>
<sequence>MTTLSPSSSPPSAVSLSPRPSPVTRRPSILAAGITNLPVKNTVPDRPTEPTVFDVGLTSSPIFEFDETNYERLYPSDRCEDGSVKEPVKPLDFSDLYLFPTLTRNEMLRLKALWYYGRYIDRDKSLLSCLQDQVDLVNDFMQKDCVILGLLDHDYYRRIVTANVPLAILPRRESTCSHTIMQDSGRVFMIRDAERDWRFMLSPHVAEAGLRFYAGTQLRYSLPSADAEIAFGSLCVASYSPTTPLNATQQRALVKFADVIVHIIVERARCMRLAERERLTAIVTRLTKAAAPATICDDVLTVLRNTYPSASVNIRSQPAGLVRLANREPVPYDAFRDYIWEDDQAIKDWICANNHMPYVPSANDASMRAIACRMKYDERAYLVVETADMKHIFDEVDSWFVSSCTQLMCNTLQDELLRQTMDAKSRFLRGISHELRTPIHAILSSCELLSEETRDAFPLNSHDSNGRPFVKHAYLSEKALSMLGNIDSSGCELLGTINNLLDYDQFENKATVKVMQLHSLNIIEEEVLRETASAYATDQGVSIISDNRLPPGVEMLMTDFSLIKQCLGQLVRNAMKFTNSGTVIFQTILSDSHDILEYNIVDTGIGIPEREHERIFQAFEKVDQSARGAGLGLTVATRIAEVLGGSLKLVASCVGFGSHFQLQLRNPILACPINSYFKRILLDCEMPLTYSMPINHQVETVHLTYAARNLERMGFSLIEPEHATIALAEAKSASATFHDLFDSIRPDQVMIYICQTYSELRKSEEALQNKDYSRRFIRCLTPVRRGRLWQVVEDAVNAYRDLDLRSRSDSKLINPPSPIPPAITDKGWSMARQRRNSKRPRDALHILIVDDNPTNLGILVMYCKKRGFDYLTAVDGRDAHRKYLEAAADEKYVSLVLMDLDMPVRNGVDATHDIRVSESEWGLQPSMVVMVTGQNTDEDKKRSVQAGANGYYVKPLSMKTLDDLIQLHFPKQEP</sequence>
<evidence type="ECO:0000256" key="5">
    <source>
        <dbReference type="ARBA" id="ARBA00022777"/>
    </source>
</evidence>
<dbReference type="CDD" id="cd00082">
    <property type="entry name" value="HisKA"/>
    <property type="match status" value="1"/>
</dbReference>
<dbReference type="PROSITE" id="PS50110">
    <property type="entry name" value="RESPONSE_REGULATORY"/>
    <property type="match status" value="1"/>
</dbReference>
<dbReference type="InterPro" id="IPR036097">
    <property type="entry name" value="HisK_dim/P_sf"/>
</dbReference>
<evidence type="ECO:0000259" key="9">
    <source>
        <dbReference type="PROSITE" id="PS50110"/>
    </source>
</evidence>
<dbReference type="PROSITE" id="PS50109">
    <property type="entry name" value="HIS_KIN"/>
    <property type="match status" value="1"/>
</dbReference>
<feature type="domain" description="Response regulatory" evidence="9">
    <location>
        <begin position="845"/>
        <end position="969"/>
    </location>
</feature>
<dbReference type="InterPro" id="IPR005467">
    <property type="entry name" value="His_kinase_dom"/>
</dbReference>
<name>A0AAV9VCZ1_9PEZI</name>
<dbReference type="Pfam" id="PF02518">
    <property type="entry name" value="HATPase_c"/>
    <property type="match status" value="1"/>
</dbReference>
<dbReference type="PANTHER" id="PTHR43047:SF72">
    <property type="entry name" value="OSMOSENSING HISTIDINE PROTEIN KINASE SLN1"/>
    <property type="match status" value="1"/>
</dbReference>
<dbReference type="Pfam" id="PF00512">
    <property type="entry name" value="HisKA"/>
    <property type="match status" value="1"/>
</dbReference>
<evidence type="ECO:0000256" key="3">
    <source>
        <dbReference type="ARBA" id="ARBA00022553"/>
    </source>
</evidence>
<evidence type="ECO:0000259" key="8">
    <source>
        <dbReference type="PROSITE" id="PS50109"/>
    </source>
</evidence>
<dbReference type="SUPFAM" id="SSF52172">
    <property type="entry name" value="CheY-like"/>
    <property type="match status" value="1"/>
</dbReference>
<keyword evidence="3 6" id="KW-0597">Phosphoprotein</keyword>
<dbReference type="Gene3D" id="3.30.565.10">
    <property type="entry name" value="Histidine kinase-like ATPase, C-terminal domain"/>
    <property type="match status" value="1"/>
</dbReference>
<proteinExistence type="predicted"/>
<evidence type="ECO:0000256" key="4">
    <source>
        <dbReference type="ARBA" id="ARBA00022679"/>
    </source>
</evidence>
<dbReference type="SUPFAM" id="SSF55781">
    <property type="entry name" value="GAF domain-like"/>
    <property type="match status" value="1"/>
</dbReference>
<evidence type="ECO:0000313" key="10">
    <source>
        <dbReference type="EMBL" id="KAK6358889.1"/>
    </source>
</evidence>
<dbReference type="EMBL" id="JAVHNQ010000001">
    <property type="protein sequence ID" value="KAK6358889.1"/>
    <property type="molecule type" value="Genomic_DNA"/>
</dbReference>
<dbReference type="PANTHER" id="PTHR43047">
    <property type="entry name" value="TWO-COMPONENT HISTIDINE PROTEIN KINASE"/>
    <property type="match status" value="1"/>
</dbReference>
<dbReference type="SUPFAM" id="SSF55874">
    <property type="entry name" value="ATPase domain of HSP90 chaperone/DNA topoisomerase II/histidine kinase"/>
    <property type="match status" value="1"/>
</dbReference>
<dbReference type="Gene3D" id="3.30.450.40">
    <property type="match status" value="1"/>
</dbReference>
<dbReference type="InterPro" id="IPR036890">
    <property type="entry name" value="HATPase_C_sf"/>
</dbReference>
<protein>
    <recommendedName>
        <fullName evidence="2">histidine kinase</fullName>
        <ecNumber evidence="2">2.7.13.3</ecNumber>
    </recommendedName>
</protein>
<evidence type="ECO:0000256" key="6">
    <source>
        <dbReference type="PROSITE-ProRule" id="PRU00169"/>
    </source>
</evidence>
<keyword evidence="5" id="KW-0418">Kinase</keyword>
<dbReference type="EC" id="2.7.13.3" evidence="2"/>
<dbReference type="InterPro" id="IPR003594">
    <property type="entry name" value="HATPase_dom"/>
</dbReference>
<keyword evidence="4" id="KW-0808">Transferase</keyword>
<dbReference type="SMART" id="SM00448">
    <property type="entry name" value="REC"/>
    <property type="match status" value="1"/>
</dbReference>
<comment type="catalytic activity">
    <reaction evidence="1">
        <text>ATP + protein L-histidine = ADP + protein N-phospho-L-histidine.</text>
        <dbReference type="EC" id="2.7.13.3"/>
    </reaction>
</comment>
<dbReference type="GO" id="GO:0005886">
    <property type="term" value="C:plasma membrane"/>
    <property type="evidence" value="ECO:0007669"/>
    <property type="project" value="TreeGrafter"/>
</dbReference>
<dbReference type="CDD" id="cd17546">
    <property type="entry name" value="REC_hyHK_CKI1_RcsC-like"/>
    <property type="match status" value="1"/>
</dbReference>
<evidence type="ECO:0000256" key="1">
    <source>
        <dbReference type="ARBA" id="ARBA00000085"/>
    </source>
</evidence>
<dbReference type="GO" id="GO:0009927">
    <property type="term" value="F:histidine phosphotransfer kinase activity"/>
    <property type="evidence" value="ECO:0007669"/>
    <property type="project" value="TreeGrafter"/>
</dbReference>
<dbReference type="InterPro" id="IPR004358">
    <property type="entry name" value="Sig_transdc_His_kin-like_C"/>
</dbReference>
<evidence type="ECO:0000256" key="2">
    <source>
        <dbReference type="ARBA" id="ARBA00012438"/>
    </source>
</evidence>
<gene>
    <name evidence="10" type="ORF">TWF696_000069</name>
</gene>
<dbReference type="Gene3D" id="3.40.50.2300">
    <property type="match status" value="1"/>
</dbReference>
<reference evidence="10 11" key="1">
    <citation type="submission" date="2019-10" db="EMBL/GenBank/DDBJ databases">
        <authorList>
            <person name="Palmer J.M."/>
        </authorList>
    </citation>
    <scope>NUCLEOTIDE SEQUENCE [LARGE SCALE GENOMIC DNA]</scope>
    <source>
        <strain evidence="10 11">TWF696</strain>
    </source>
</reference>
<organism evidence="10 11">
    <name type="scientific">Orbilia brochopaga</name>
    <dbReference type="NCBI Taxonomy" id="3140254"/>
    <lineage>
        <taxon>Eukaryota</taxon>
        <taxon>Fungi</taxon>
        <taxon>Dikarya</taxon>
        <taxon>Ascomycota</taxon>
        <taxon>Pezizomycotina</taxon>
        <taxon>Orbiliomycetes</taxon>
        <taxon>Orbiliales</taxon>
        <taxon>Orbiliaceae</taxon>
        <taxon>Orbilia</taxon>
    </lineage>
</organism>
<dbReference type="InterPro" id="IPR001789">
    <property type="entry name" value="Sig_transdc_resp-reg_receiver"/>
</dbReference>
<feature type="modified residue" description="4-aspartylphosphate" evidence="6">
    <location>
        <position position="899"/>
    </location>
</feature>
<dbReference type="SMART" id="SM00387">
    <property type="entry name" value="HATPase_c"/>
    <property type="match status" value="1"/>
</dbReference>
<dbReference type="InterPro" id="IPR029016">
    <property type="entry name" value="GAF-like_dom_sf"/>
</dbReference>
<evidence type="ECO:0000256" key="7">
    <source>
        <dbReference type="SAM" id="MobiDB-lite"/>
    </source>
</evidence>
<feature type="domain" description="Histidine kinase" evidence="8">
    <location>
        <begin position="430"/>
        <end position="668"/>
    </location>
</feature>
<dbReference type="InterPro" id="IPR003661">
    <property type="entry name" value="HisK_dim/P_dom"/>
</dbReference>
<comment type="caution">
    <text evidence="10">The sequence shown here is derived from an EMBL/GenBank/DDBJ whole genome shotgun (WGS) entry which is preliminary data.</text>
</comment>
<dbReference type="SMART" id="SM00388">
    <property type="entry name" value="HisKA"/>
    <property type="match status" value="1"/>
</dbReference>
<dbReference type="Gene3D" id="1.10.287.130">
    <property type="match status" value="1"/>
</dbReference>
<evidence type="ECO:0000313" key="11">
    <source>
        <dbReference type="Proteomes" id="UP001375240"/>
    </source>
</evidence>